<organism evidence="1">
    <name type="scientific">Phytophthora nicotianae</name>
    <name type="common">Potato buckeye rot agent</name>
    <name type="synonym">Phytophthora parasitica</name>
    <dbReference type="NCBI Taxonomy" id="4792"/>
    <lineage>
        <taxon>Eukaryota</taxon>
        <taxon>Sar</taxon>
        <taxon>Stramenopiles</taxon>
        <taxon>Oomycota</taxon>
        <taxon>Peronosporomycetes</taxon>
        <taxon>Peronosporales</taxon>
        <taxon>Peronosporaceae</taxon>
        <taxon>Phytophthora</taxon>
    </lineage>
</organism>
<protein>
    <submittedName>
        <fullName evidence="1">Uncharacterized protein</fullName>
    </submittedName>
</protein>
<dbReference type="AlphaFoldDB" id="W2LMK7"/>
<proteinExistence type="predicted"/>
<sequence length="240" mass="27181">MTVLALPDPTKRKNLTPKERAYALSLMYGVTTNMTVPAKTYARVSALLGCSGRQICRLWKKARDAVKNGKLYDVESDEPAPHITVHNKNFVVKVMFLVAIARPRWVSEQNTVWDGKIGTWPFVVYELAQRKSKNRAAGTLELKTYTVDRDIYRACLVHSVIPEIKRLWPSGKRVHLQQDNARPHVLLDDVAVMTACTDKGWDMALTVQPAYSPDCNVLDLGFFASLQTLQHRKNSRTIDE</sequence>
<dbReference type="Proteomes" id="UP000054423">
    <property type="component" value="Unassembled WGS sequence"/>
</dbReference>
<accession>W2LMK7</accession>
<dbReference type="GO" id="GO:0003676">
    <property type="term" value="F:nucleic acid binding"/>
    <property type="evidence" value="ECO:0007669"/>
    <property type="project" value="InterPro"/>
</dbReference>
<dbReference type="VEuPathDB" id="FungiDB:PPTG_08942"/>
<dbReference type="EMBL" id="KI678511">
    <property type="protein sequence ID" value="ETL98606.1"/>
    <property type="molecule type" value="Genomic_DNA"/>
</dbReference>
<reference evidence="1" key="1">
    <citation type="submission" date="2013-11" db="EMBL/GenBank/DDBJ databases">
        <title>The Genome Sequence of Phytophthora parasitica CHvinca01.</title>
        <authorList>
            <consortium name="The Broad Institute Genomics Platform"/>
            <person name="Russ C."/>
            <person name="Tyler B."/>
            <person name="Panabieres F."/>
            <person name="Shan W."/>
            <person name="Tripathy S."/>
            <person name="Grunwald N."/>
            <person name="Machado M."/>
            <person name="Johnson C.S."/>
            <person name="Arredondo F."/>
            <person name="Hong C."/>
            <person name="Coffey M."/>
            <person name="Young S.K."/>
            <person name="Zeng Q."/>
            <person name="Gargeya S."/>
            <person name="Fitzgerald M."/>
            <person name="Abouelleil A."/>
            <person name="Alvarado L."/>
            <person name="Chapman S.B."/>
            <person name="Gainer-Dewar J."/>
            <person name="Goldberg J."/>
            <person name="Griggs A."/>
            <person name="Gujja S."/>
            <person name="Hansen M."/>
            <person name="Howarth C."/>
            <person name="Imamovic A."/>
            <person name="Ireland A."/>
            <person name="Larimer J."/>
            <person name="McCowan C."/>
            <person name="Murphy C."/>
            <person name="Pearson M."/>
            <person name="Poon T.W."/>
            <person name="Priest M."/>
            <person name="Roberts A."/>
            <person name="Saif S."/>
            <person name="Shea T."/>
            <person name="Sykes S."/>
            <person name="Wortman J."/>
            <person name="Nusbaum C."/>
            <person name="Birren B."/>
        </authorList>
    </citation>
    <scope>NUCLEOTIDE SEQUENCE [LARGE SCALE GENOMIC DNA]</scope>
    <source>
        <strain evidence="1">CHvinca01</strain>
    </source>
</reference>
<gene>
    <name evidence="1" type="ORF">L917_04362</name>
</gene>
<evidence type="ECO:0000313" key="1">
    <source>
        <dbReference type="EMBL" id="ETL98606.1"/>
    </source>
</evidence>
<dbReference type="InterPro" id="IPR036397">
    <property type="entry name" value="RNaseH_sf"/>
</dbReference>
<dbReference type="OrthoDB" id="122798at2759"/>
<dbReference type="Gene3D" id="3.30.420.10">
    <property type="entry name" value="Ribonuclease H-like superfamily/Ribonuclease H"/>
    <property type="match status" value="1"/>
</dbReference>
<dbReference type="PANTHER" id="PTHR47169">
    <property type="entry name" value="OS01G0541250 PROTEIN"/>
    <property type="match status" value="1"/>
</dbReference>
<name>W2LMK7_PHYNI</name>